<name>A0A2W5TPM3_9BACT</name>
<dbReference type="AlphaFoldDB" id="A0A2W5TPM3"/>
<protein>
    <submittedName>
        <fullName evidence="1">Uncharacterized protein</fullName>
    </submittedName>
</protein>
<accession>A0A2W5TPM3</accession>
<gene>
    <name evidence="1" type="ORF">DI536_05355</name>
</gene>
<dbReference type="Proteomes" id="UP000249061">
    <property type="component" value="Unassembled WGS sequence"/>
</dbReference>
<proteinExistence type="predicted"/>
<reference evidence="1 2" key="1">
    <citation type="submission" date="2017-08" db="EMBL/GenBank/DDBJ databases">
        <title>Infants hospitalized years apart are colonized by the same room-sourced microbial strains.</title>
        <authorList>
            <person name="Brooks B."/>
            <person name="Olm M.R."/>
            <person name="Firek B.A."/>
            <person name="Baker R."/>
            <person name="Thomas B.C."/>
            <person name="Morowitz M.J."/>
            <person name="Banfield J.F."/>
        </authorList>
    </citation>
    <scope>NUCLEOTIDE SEQUENCE [LARGE SCALE GENOMIC DNA]</scope>
    <source>
        <strain evidence="1">S2_003_000_R2_14</strain>
    </source>
</reference>
<dbReference type="EMBL" id="QFQP01000003">
    <property type="protein sequence ID" value="PZR16592.1"/>
    <property type="molecule type" value="Genomic_DNA"/>
</dbReference>
<evidence type="ECO:0000313" key="1">
    <source>
        <dbReference type="EMBL" id="PZR16592.1"/>
    </source>
</evidence>
<organism evidence="1 2">
    <name type="scientific">Archangium gephyra</name>
    <dbReference type="NCBI Taxonomy" id="48"/>
    <lineage>
        <taxon>Bacteria</taxon>
        <taxon>Pseudomonadati</taxon>
        <taxon>Myxococcota</taxon>
        <taxon>Myxococcia</taxon>
        <taxon>Myxococcales</taxon>
        <taxon>Cystobacterineae</taxon>
        <taxon>Archangiaceae</taxon>
        <taxon>Archangium</taxon>
    </lineage>
</organism>
<evidence type="ECO:0000313" key="2">
    <source>
        <dbReference type="Proteomes" id="UP000249061"/>
    </source>
</evidence>
<sequence length="286" mass="30385">MEVGDGRQSCIGGDARRAPDAANAGSNDGFYAQGELSPWLGAVRFFPGGSGGVGMVQGAVHLGVGIPLPQQHRLSFSASWRGGFAFTVRGLSLAPALFATTVQLRVGDGVLLPSLGVFTFGNPVVGIAPGLGYRVAIDKWLLGANLSGDFALVSSPTYGFHAMEDGLDLDGRGLRWGARAAFTAEHFFDARWSVAFVGFGKVSEHFNINQFYWDDPPSEDAFVKLDARARVVGSVAFTPHVGMSAVLGAGFRSRFDGSSSVIVETNLVLWFQTDGLHRLFLDGRAQ</sequence>
<comment type="caution">
    <text evidence="1">The sequence shown here is derived from an EMBL/GenBank/DDBJ whole genome shotgun (WGS) entry which is preliminary data.</text>
</comment>